<name>A0A0D8XKT9_DICVI</name>
<reference evidence="1 2" key="1">
    <citation type="submission" date="2013-11" db="EMBL/GenBank/DDBJ databases">
        <title>Draft genome of the bovine lungworm Dictyocaulus viviparus.</title>
        <authorList>
            <person name="Mitreva M."/>
        </authorList>
    </citation>
    <scope>NUCLEOTIDE SEQUENCE [LARGE SCALE GENOMIC DNA]</scope>
    <source>
        <strain evidence="1 2">HannoverDv2000</strain>
    </source>
</reference>
<evidence type="ECO:0000313" key="2">
    <source>
        <dbReference type="Proteomes" id="UP000053766"/>
    </source>
</evidence>
<dbReference type="Proteomes" id="UP000053766">
    <property type="component" value="Unassembled WGS sequence"/>
</dbReference>
<accession>A0A0D8XKT9</accession>
<dbReference type="STRING" id="29172.A0A0D8XKT9"/>
<dbReference type="SUPFAM" id="SSF81631">
    <property type="entry name" value="PAP/OAS1 substrate-binding domain"/>
    <property type="match status" value="1"/>
</dbReference>
<organism evidence="1 2">
    <name type="scientific">Dictyocaulus viviparus</name>
    <name type="common">Bovine lungworm</name>
    <dbReference type="NCBI Taxonomy" id="29172"/>
    <lineage>
        <taxon>Eukaryota</taxon>
        <taxon>Metazoa</taxon>
        <taxon>Ecdysozoa</taxon>
        <taxon>Nematoda</taxon>
        <taxon>Chromadorea</taxon>
        <taxon>Rhabditida</taxon>
        <taxon>Rhabditina</taxon>
        <taxon>Rhabditomorpha</taxon>
        <taxon>Strongyloidea</taxon>
        <taxon>Metastrongylidae</taxon>
        <taxon>Dictyocaulus</taxon>
    </lineage>
</organism>
<dbReference type="Gene3D" id="1.10.1410.10">
    <property type="match status" value="1"/>
</dbReference>
<keyword evidence="2" id="KW-1185">Reference proteome</keyword>
<dbReference type="AlphaFoldDB" id="A0A0D8XKT9"/>
<dbReference type="EMBL" id="KN716419">
    <property type="protein sequence ID" value="KJH45223.1"/>
    <property type="molecule type" value="Genomic_DNA"/>
</dbReference>
<evidence type="ECO:0000313" key="1">
    <source>
        <dbReference type="EMBL" id="KJH45223.1"/>
    </source>
</evidence>
<proteinExistence type="predicted"/>
<gene>
    <name evidence="1" type="ORF">DICVIV_08718</name>
</gene>
<evidence type="ECO:0008006" key="3">
    <source>
        <dbReference type="Google" id="ProtNLM"/>
    </source>
</evidence>
<reference evidence="2" key="2">
    <citation type="journal article" date="2016" name="Sci. Rep.">
        <title>Dictyocaulus viviparus genome, variome and transcriptome elucidate lungworm biology and support future intervention.</title>
        <authorList>
            <person name="McNulty S.N."/>
            <person name="Strube C."/>
            <person name="Rosa B.A."/>
            <person name="Martin J.C."/>
            <person name="Tyagi R."/>
            <person name="Choi Y.J."/>
            <person name="Wang Q."/>
            <person name="Hallsworth Pepin K."/>
            <person name="Zhang X."/>
            <person name="Ozersky P."/>
            <person name="Wilson R.K."/>
            <person name="Sternberg P.W."/>
            <person name="Gasser R.B."/>
            <person name="Mitreva M."/>
        </authorList>
    </citation>
    <scope>NUCLEOTIDE SEQUENCE [LARGE SCALE GENOMIC DNA]</scope>
    <source>
        <strain evidence="2">HannoverDv2000</strain>
    </source>
</reference>
<dbReference type="OrthoDB" id="434989at2759"/>
<sequence length="105" mass="12190">MLECPQQRIEWRSYNQMTTAELVIRFVDYYSTLDVSQHVIHIEKGLTSRRKQVSGDVHLLLVDPYSRMTVCRSSTAARAFSDTIVYLKRKMANGKLCFVCVQDNK</sequence>
<protein>
    <recommendedName>
        <fullName evidence="3">PAP-associated domain-containing protein</fullName>
    </recommendedName>
</protein>